<keyword evidence="6" id="KW-1185">Reference proteome</keyword>
<keyword evidence="3" id="KW-0804">Transcription</keyword>
<evidence type="ECO:0000259" key="4">
    <source>
        <dbReference type="PROSITE" id="PS01124"/>
    </source>
</evidence>
<dbReference type="PANTHER" id="PTHR46796">
    <property type="entry name" value="HTH-TYPE TRANSCRIPTIONAL ACTIVATOR RHAS-RELATED"/>
    <property type="match status" value="1"/>
</dbReference>
<evidence type="ECO:0000313" key="5">
    <source>
        <dbReference type="EMBL" id="TPG49743.1"/>
    </source>
</evidence>
<dbReference type="OrthoDB" id="323290at2"/>
<proteinExistence type="predicted"/>
<name>A0A502FKY1_9SPHN</name>
<dbReference type="EMBL" id="RCZC01000006">
    <property type="protein sequence ID" value="TPG49743.1"/>
    <property type="molecule type" value="Genomic_DNA"/>
</dbReference>
<dbReference type="SMART" id="SM00342">
    <property type="entry name" value="HTH_ARAC"/>
    <property type="match status" value="1"/>
</dbReference>
<evidence type="ECO:0000256" key="2">
    <source>
        <dbReference type="ARBA" id="ARBA00023125"/>
    </source>
</evidence>
<dbReference type="PROSITE" id="PS01124">
    <property type="entry name" value="HTH_ARAC_FAMILY_2"/>
    <property type="match status" value="1"/>
</dbReference>
<dbReference type="GO" id="GO:0003700">
    <property type="term" value="F:DNA-binding transcription factor activity"/>
    <property type="evidence" value="ECO:0007669"/>
    <property type="project" value="InterPro"/>
</dbReference>
<dbReference type="Pfam" id="PF12833">
    <property type="entry name" value="HTH_18"/>
    <property type="match status" value="1"/>
</dbReference>
<dbReference type="InterPro" id="IPR050204">
    <property type="entry name" value="AraC_XylS_family_regulators"/>
</dbReference>
<feature type="domain" description="HTH araC/xylS-type" evidence="4">
    <location>
        <begin position="182"/>
        <end position="263"/>
    </location>
</feature>
<comment type="caution">
    <text evidence="5">The sequence shown here is derived from an EMBL/GenBank/DDBJ whole genome shotgun (WGS) entry which is preliminary data.</text>
</comment>
<dbReference type="RefSeq" id="WP_140851637.1">
    <property type="nucleotide sequence ID" value="NZ_RCZC01000006.1"/>
</dbReference>
<organism evidence="5 6">
    <name type="scientific">Sphingomonas glacialis</name>
    <dbReference type="NCBI Taxonomy" id="658225"/>
    <lineage>
        <taxon>Bacteria</taxon>
        <taxon>Pseudomonadati</taxon>
        <taxon>Pseudomonadota</taxon>
        <taxon>Alphaproteobacteria</taxon>
        <taxon>Sphingomonadales</taxon>
        <taxon>Sphingomonadaceae</taxon>
        <taxon>Sphingomonas</taxon>
    </lineage>
</organism>
<keyword evidence="1" id="KW-0805">Transcription regulation</keyword>
<evidence type="ECO:0000256" key="3">
    <source>
        <dbReference type="ARBA" id="ARBA00023163"/>
    </source>
</evidence>
<evidence type="ECO:0000313" key="6">
    <source>
        <dbReference type="Proteomes" id="UP000319931"/>
    </source>
</evidence>
<dbReference type="Gene3D" id="1.10.10.60">
    <property type="entry name" value="Homeodomain-like"/>
    <property type="match status" value="1"/>
</dbReference>
<evidence type="ECO:0000256" key="1">
    <source>
        <dbReference type="ARBA" id="ARBA00023015"/>
    </source>
</evidence>
<dbReference type="InterPro" id="IPR018060">
    <property type="entry name" value="HTH_AraC"/>
</dbReference>
<keyword evidence="2" id="KW-0238">DNA-binding</keyword>
<dbReference type="Proteomes" id="UP000319931">
    <property type="component" value="Unassembled WGS sequence"/>
</dbReference>
<protein>
    <submittedName>
        <fullName evidence="5">Helix-turn-helix domain-containing protein</fullName>
    </submittedName>
</protein>
<reference evidence="5 6" key="1">
    <citation type="journal article" date="2019" name="Environ. Microbiol.">
        <title>Species interactions and distinct microbial communities in high Arctic permafrost affected cryosols are associated with the CH4 and CO2 gas fluxes.</title>
        <authorList>
            <person name="Altshuler I."/>
            <person name="Hamel J."/>
            <person name="Turney S."/>
            <person name="Magnuson E."/>
            <person name="Levesque R."/>
            <person name="Greer C."/>
            <person name="Whyte L.G."/>
        </authorList>
    </citation>
    <scope>NUCLEOTIDE SEQUENCE [LARGE SCALE GENOMIC DNA]</scope>
    <source>
        <strain evidence="5 6">E6.1</strain>
    </source>
</reference>
<accession>A0A502FKY1</accession>
<gene>
    <name evidence="5" type="ORF">EAH76_17835</name>
</gene>
<sequence>MGDVRLDYAVPAADLADYVTLFYDFSADVAIFDDVERADNAQIRFRLSPGSARYRFADGTEQESPDFHVIGPTSGAVHVHAEGPIAVFGMGLTAVGWAAMIGVDASTLVNRVVDAGLLFGVGRLQVAAAALRKTEGIAARAAVGEGLVRDILRGADGHCTLGAIWFVRQVDAWLAASPSPEMDDLLDTTRLSRRQVERKCNALYGAPPKLLARKYRALRAAVAMVAGDETVGDAVDRGFYDQSHMIREIKQFTGLTPGQIRADPGILSQLTITHRTALEGVVSPLVSGT</sequence>
<dbReference type="AlphaFoldDB" id="A0A502FKY1"/>
<dbReference type="GO" id="GO:0043565">
    <property type="term" value="F:sequence-specific DNA binding"/>
    <property type="evidence" value="ECO:0007669"/>
    <property type="project" value="InterPro"/>
</dbReference>